<keyword evidence="2" id="KW-1185">Reference proteome</keyword>
<evidence type="ECO:0000313" key="1">
    <source>
        <dbReference type="EMBL" id="TWU48177.1"/>
    </source>
</evidence>
<dbReference type="OrthoDB" id="269293at2"/>
<comment type="caution">
    <text evidence="1">The sequence shown here is derived from an EMBL/GenBank/DDBJ whole genome shotgun (WGS) entry which is preliminary data.</text>
</comment>
<gene>
    <name evidence="1" type="ORF">Poly59_50230</name>
</gene>
<reference evidence="1 2" key="1">
    <citation type="submission" date="2019-02" db="EMBL/GenBank/DDBJ databases">
        <title>Deep-cultivation of Planctomycetes and their phenomic and genomic characterization uncovers novel biology.</title>
        <authorList>
            <person name="Wiegand S."/>
            <person name="Jogler M."/>
            <person name="Boedeker C."/>
            <person name="Pinto D."/>
            <person name="Vollmers J."/>
            <person name="Rivas-Marin E."/>
            <person name="Kohn T."/>
            <person name="Peeters S.H."/>
            <person name="Heuer A."/>
            <person name="Rast P."/>
            <person name="Oberbeckmann S."/>
            <person name="Bunk B."/>
            <person name="Jeske O."/>
            <person name="Meyerdierks A."/>
            <person name="Storesund J.E."/>
            <person name="Kallscheuer N."/>
            <person name="Luecker S."/>
            <person name="Lage O.M."/>
            <person name="Pohl T."/>
            <person name="Merkel B.J."/>
            <person name="Hornburger P."/>
            <person name="Mueller R.-W."/>
            <person name="Bruemmer F."/>
            <person name="Labrenz M."/>
            <person name="Spormann A.M."/>
            <person name="Op Den Camp H."/>
            <person name="Overmann J."/>
            <person name="Amann R."/>
            <person name="Jetten M.S.M."/>
            <person name="Mascher T."/>
            <person name="Medema M.H."/>
            <person name="Devos D.P."/>
            <person name="Kaster A.-K."/>
            <person name="Ovreas L."/>
            <person name="Rohde M."/>
            <person name="Galperin M.Y."/>
            <person name="Jogler C."/>
        </authorList>
    </citation>
    <scope>NUCLEOTIDE SEQUENCE [LARGE SCALE GENOMIC DNA]</scope>
    <source>
        <strain evidence="1 2">Poly59</strain>
    </source>
</reference>
<dbReference type="EMBL" id="SJPX01000005">
    <property type="protein sequence ID" value="TWU48177.1"/>
    <property type="molecule type" value="Genomic_DNA"/>
</dbReference>
<evidence type="ECO:0008006" key="3">
    <source>
        <dbReference type="Google" id="ProtNLM"/>
    </source>
</evidence>
<name>A0A5C6EJB3_9BACT</name>
<organism evidence="1 2">
    <name type="scientific">Rubripirellula reticaptiva</name>
    <dbReference type="NCBI Taxonomy" id="2528013"/>
    <lineage>
        <taxon>Bacteria</taxon>
        <taxon>Pseudomonadati</taxon>
        <taxon>Planctomycetota</taxon>
        <taxon>Planctomycetia</taxon>
        <taxon>Pirellulales</taxon>
        <taxon>Pirellulaceae</taxon>
        <taxon>Rubripirellula</taxon>
    </lineage>
</organism>
<sequence length="228" mass="25369">MNFLCHAIPYLDQPLLAISTGVPDWMSVVDRKVRARGKYAAQHVDSDDPELAAVAGGILRHIADDRWFHGTAAFVETNLRLAVELRDLLPGDTGFRPMFVGHILIEMLLDSYWLRDDPSIGQRYYDAVSAADAAVVQQSVVTITGKQVTGLASVIQRFADIKFLYDYRDHTKLLMRINQVMARVGLSQLPDSLVEWLASADKLVESRRVQMLTPPDGTDPFGFANPAT</sequence>
<accession>A0A5C6EJB3</accession>
<dbReference type="Proteomes" id="UP000317977">
    <property type="component" value="Unassembled WGS sequence"/>
</dbReference>
<dbReference type="AlphaFoldDB" id="A0A5C6EJB3"/>
<dbReference type="RefSeq" id="WP_146536578.1">
    <property type="nucleotide sequence ID" value="NZ_SJPX01000005.1"/>
</dbReference>
<evidence type="ECO:0000313" key="2">
    <source>
        <dbReference type="Proteomes" id="UP000317977"/>
    </source>
</evidence>
<protein>
    <recommendedName>
        <fullName evidence="3">Acyl carrier protein phosphodiesterase</fullName>
    </recommendedName>
</protein>
<proteinExistence type="predicted"/>